<dbReference type="InterPro" id="IPR009922">
    <property type="entry name" value="DUF1457"/>
</dbReference>
<sequence length="299" mass="31600">MIPPRATIAGGRLKTGSRSGMPLLCPPRPRFSSSNPSGRAAALPAPRPPPREARPRRAVRMVRRAGLAGQMAPRMQSSSSNMLTGIETGQPGRGCSGMRHPTSVLLYQYWIRLWASEGMPRRLAVEPFALGAAIVDVFLVDLDPAAAGTFRFCGSAVGMRFGRDLAGECLLRLWRGDDRAAFAKQLSAMRREPLGCLASAVGETAAGGAVILEWILLPLRGGGFNDRAIGAVARIGGHDGRHLPGARVAAQSLRSIRSLRPPRGGGNAGKQAASSERPGDSGGRPPRERPNLVLVQGGK</sequence>
<proteinExistence type="predicted"/>
<dbReference type="Pfam" id="PF07310">
    <property type="entry name" value="PAS_5"/>
    <property type="match status" value="1"/>
</dbReference>
<dbReference type="EMBL" id="SPKJ01000022">
    <property type="protein sequence ID" value="MYZ47835.1"/>
    <property type="molecule type" value="Genomic_DNA"/>
</dbReference>
<protein>
    <submittedName>
        <fullName evidence="2">PAS domain-containing protein</fullName>
    </submittedName>
</protein>
<feature type="compositionally biased region" description="Low complexity" evidence="1">
    <location>
        <begin position="30"/>
        <end position="44"/>
    </location>
</feature>
<organism evidence="2 3">
    <name type="scientific">Propylenella binzhouense</name>
    <dbReference type="NCBI Taxonomy" id="2555902"/>
    <lineage>
        <taxon>Bacteria</taxon>
        <taxon>Pseudomonadati</taxon>
        <taxon>Pseudomonadota</taxon>
        <taxon>Alphaproteobacteria</taxon>
        <taxon>Hyphomicrobiales</taxon>
        <taxon>Propylenellaceae</taxon>
        <taxon>Propylenella</taxon>
    </lineage>
</organism>
<reference evidence="2" key="1">
    <citation type="submission" date="2019-03" db="EMBL/GenBank/DDBJ databases">
        <title>Afifella sp. nov., isolated from activated sludge.</title>
        <authorList>
            <person name="Li Q."/>
            <person name="Liu Y."/>
        </authorList>
    </citation>
    <scope>NUCLEOTIDE SEQUENCE</scope>
    <source>
        <strain evidence="2">L72</strain>
    </source>
</reference>
<dbReference type="Proteomes" id="UP000773614">
    <property type="component" value="Unassembled WGS sequence"/>
</dbReference>
<gene>
    <name evidence="2" type="ORF">E4O86_08930</name>
</gene>
<evidence type="ECO:0000313" key="2">
    <source>
        <dbReference type="EMBL" id="MYZ47835.1"/>
    </source>
</evidence>
<dbReference type="AlphaFoldDB" id="A0A964T3R7"/>
<accession>A0A964T3R7</accession>
<comment type="caution">
    <text evidence="2">The sequence shown here is derived from an EMBL/GenBank/DDBJ whole genome shotgun (WGS) entry which is preliminary data.</text>
</comment>
<feature type="region of interest" description="Disordered" evidence="1">
    <location>
        <begin position="1"/>
        <end position="56"/>
    </location>
</feature>
<keyword evidence="3" id="KW-1185">Reference proteome</keyword>
<feature type="region of interest" description="Disordered" evidence="1">
    <location>
        <begin position="256"/>
        <end position="299"/>
    </location>
</feature>
<evidence type="ECO:0000256" key="1">
    <source>
        <dbReference type="SAM" id="MobiDB-lite"/>
    </source>
</evidence>
<name>A0A964T3R7_9HYPH</name>
<evidence type="ECO:0000313" key="3">
    <source>
        <dbReference type="Proteomes" id="UP000773614"/>
    </source>
</evidence>